<dbReference type="Proteomes" id="UP001223176">
    <property type="component" value="Segment"/>
</dbReference>
<sequence>MADNEVARAARKEAMDLIAQNNKDIGRLIEEKATYVEQMTASDVGEMSLQMLSYHYSLIDDEIGVLRNENRKLVALMAA</sequence>
<reference evidence="1" key="1">
    <citation type="submission" date="2023-04" db="EMBL/GenBank/DDBJ databases">
        <title>Isolation and Characterization of Novel Plasmid-specific Phages Infecting Bacteria Carrying Diverse Conjugative Plasmids.</title>
        <authorList>
            <person name="Parra B."/>
            <person name="Cockx B."/>
            <person name="Lutz V.T."/>
            <person name="Bronsted L."/>
            <person name="Smets B.F."/>
            <person name="Dechesne A."/>
        </authorList>
    </citation>
    <scope>NUCLEOTIDE SEQUENCE</scope>
</reference>
<protein>
    <submittedName>
        <fullName evidence="1">Uncharacterized protein</fullName>
    </submittedName>
</protein>
<organism evidence="1 2">
    <name type="scientific">phage PKM.Lu.22.1</name>
    <dbReference type="NCBI Taxonomy" id="3049197"/>
    <lineage>
        <taxon>Viruses</taxon>
        <taxon>Duplodnaviria</taxon>
        <taxon>Heunggongvirae</taxon>
        <taxon>Uroviricota</taxon>
        <taxon>Caudoviricetes</taxon>
        <taxon>Grimontviridae</taxon>
    </lineage>
</organism>
<name>A0AAF0RBF4_9CAUD</name>
<proteinExistence type="predicted"/>
<evidence type="ECO:0000313" key="1">
    <source>
        <dbReference type="EMBL" id="WHS68342.1"/>
    </source>
</evidence>
<evidence type="ECO:0000313" key="2">
    <source>
        <dbReference type="Proteomes" id="UP001223176"/>
    </source>
</evidence>
<keyword evidence="2" id="KW-1185">Reference proteome</keyword>
<accession>A0AAF0RBF4</accession>
<dbReference type="EMBL" id="OQ829281">
    <property type="protein sequence ID" value="WHS68342.1"/>
    <property type="molecule type" value="Genomic_DNA"/>
</dbReference>